<organism evidence="10 11">
    <name type="scientific">Gracilimonas mengyeensis</name>
    <dbReference type="NCBI Taxonomy" id="1302730"/>
    <lineage>
        <taxon>Bacteria</taxon>
        <taxon>Pseudomonadati</taxon>
        <taxon>Balneolota</taxon>
        <taxon>Balneolia</taxon>
        <taxon>Balneolales</taxon>
        <taxon>Balneolaceae</taxon>
        <taxon>Gracilimonas</taxon>
    </lineage>
</organism>
<protein>
    <recommendedName>
        <fullName evidence="4">GDP-mannose pyrophosphatase</fullName>
    </recommendedName>
    <alternativeName>
        <fullName evidence="6">GDP-mannose hydrolase</fullName>
    </alternativeName>
    <alternativeName>
        <fullName evidence="7">GDPMK</fullName>
    </alternativeName>
</protein>
<dbReference type="PRINTS" id="PR00502">
    <property type="entry name" value="NUDIXFAMILY"/>
</dbReference>
<dbReference type="OrthoDB" id="9806150at2"/>
<dbReference type="RefSeq" id="WP_142454500.1">
    <property type="nucleotide sequence ID" value="NZ_FXTP01000008.1"/>
</dbReference>
<accession>A0A521DCJ9</accession>
<dbReference type="Gene3D" id="3.90.79.10">
    <property type="entry name" value="Nucleoside Triphosphate Pyrophosphohydrolase"/>
    <property type="match status" value="1"/>
</dbReference>
<dbReference type="InterPro" id="IPR020084">
    <property type="entry name" value="NUDIX_hydrolase_CS"/>
</dbReference>
<reference evidence="10 11" key="1">
    <citation type="submission" date="2017-05" db="EMBL/GenBank/DDBJ databases">
        <authorList>
            <person name="Varghese N."/>
            <person name="Submissions S."/>
        </authorList>
    </citation>
    <scope>NUCLEOTIDE SEQUENCE [LARGE SCALE GENOMIC DNA]</scope>
    <source>
        <strain evidence="10 11">DSM 21985</strain>
    </source>
</reference>
<evidence type="ECO:0000256" key="5">
    <source>
        <dbReference type="ARBA" id="ARBA00022801"/>
    </source>
</evidence>
<evidence type="ECO:0000256" key="2">
    <source>
        <dbReference type="ARBA" id="ARBA00001946"/>
    </source>
</evidence>
<comment type="cofactor">
    <cofactor evidence="2">
        <name>Mg(2+)</name>
        <dbReference type="ChEBI" id="CHEBI:18420"/>
    </cofactor>
</comment>
<dbReference type="GO" id="GO:0016462">
    <property type="term" value="F:pyrophosphatase activity"/>
    <property type="evidence" value="ECO:0007669"/>
    <property type="project" value="UniProtKB-ARBA"/>
</dbReference>
<name>A0A521DCJ9_9BACT</name>
<evidence type="ECO:0000256" key="7">
    <source>
        <dbReference type="ARBA" id="ARBA00032272"/>
    </source>
</evidence>
<evidence type="ECO:0000256" key="8">
    <source>
        <dbReference type="RuleBase" id="RU003476"/>
    </source>
</evidence>
<gene>
    <name evidence="10" type="ORF">SAMN06265219_10833</name>
</gene>
<dbReference type="PANTHER" id="PTHR11839">
    <property type="entry name" value="UDP/ADP-SUGAR PYROPHOSPHATASE"/>
    <property type="match status" value="1"/>
</dbReference>
<dbReference type="PROSITE" id="PS00893">
    <property type="entry name" value="NUDIX_BOX"/>
    <property type="match status" value="1"/>
</dbReference>
<evidence type="ECO:0000313" key="10">
    <source>
        <dbReference type="EMBL" id="SMO69335.1"/>
    </source>
</evidence>
<dbReference type="InterPro" id="IPR000086">
    <property type="entry name" value="NUDIX_hydrolase_dom"/>
</dbReference>
<dbReference type="GO" id="GO:0019693">
    <property type="term" value="P:ribose phosphate metabolic process"/>
    <property type="evidence" value="ECO:0007669"/>
    <property type="project" value="TreeGrafter"/>
</dbReference>
<keyword evidence="5 8" id="KW-0378">Hydrolase</keyword>
<dbReference type="CDD" id="cd03424">
    <property type="entry name" value="NUDIX_ADPRase_Nudt5_UGPPase_Nudt14"/>
    <property type="match status" value="1"/>
</dbReference>
<dbReference type="AlphaFoldDB" id="A0A521DCJ9"/>
<sequence length="187" mass="21514">MNNRDFKFTIEPWRTTHEELKYTTNIFKLLSRDMRLESEDHEVSFSIIEAPDWMNIIPLTNNNEVVLVEQYRYGIEEPTLELPGGMVDPGETPEETAKRELLEETGYDVTELISLGSVSSNPAFLTNQTHMYLAKGCRKIQEQELDGNERINVHLMPMDEFLELVKSGTVHHSLVVAAVAKYLLWNS</sequence>
<dbReference type="PANTHER" id="PTHR11839:SF18">
    <property type="entry name" value="NUDIX HYDROLASE DOMAIN-CONTAINING PROTEIN"/>
    <property type="match status" value="1"/>
</dbReference>
<evidence type="ECO:0000313" key="11">
    <source>
        <dbReference type="Proteomes" id="UP000317557"/>
    </source>
</evidence>
<dbReference type="GO" id="GO:0006753">
    <property type="term" value="P:nucleoside phosphate metabolic process"/>
    <property type="evidence" value="ECO:0007669"/>
    <property type="project" value="TreeGrafter"/>
</dbReference>
<dbReference type="SUPFAM" id="SSF55811">
    <property type="entry name" value="Nudix"/>
    <property type="match status" value="1"/>
</dbReference>
<dbReference type="EMBL" id="FXTP01000008">
    <property type="protein sequence ID" value="SMO69335.1"/>
    <property type="molecule type" value="Genomic_DNA"/>
</dbReference>
<keyword evidence="11" id="KW-1185">Reference proteome</keyword>
<evidence type="ECO:0000256" key="6">
    <source>
        <dbReference type="ARBA" id="ARBA00032162"/>
    </source>
</evidence>
<comment type="catalytic activity">
    <reaction evidence="1">
        <text>GDP-alpha-D-mannose + H2O = alpha-D-mannose 1-phosphate + GMP + 2 H(+)</text>
        <dbReference type="Rhea" id="RHEA:27978"/>
        <dbReference type="ChEBI" id="CHEBI:15377"/>
        <dbReference type="ChEBI" id="CHEBI:15378"/>
        <dbReference type="ChEBI" id="CHEBI:57527"/>
        <dbReference type="ChEBI" id="CHEBI:58115"/>
        <dbReference type="ChEBI" id="CHEBI:58409"/>
    </reaction>
</comment>
<dbReference type="Pfam" id="PF00293">
    <property type="entry name" value="NUDIX"/>
    <property type="match status" value="1"/>
</dbReference>
<dbReference type="PROSITE" id="PS51462">
    <property type="entry name" value="NUDIX"/>
    <property type="match status" value="1"/>
</dbReference>
<dbReference type="Proteomes" id="UP000317557">
    <property type="component" value="Unassembled WGS sequence"/>
</dbReference>
<evidence type="ECO:0000256" key="1">
    <source>
        <dbReference type="ARBA" id="ARBA00000847"/>
    </source>
</evidence>
<proteinExistence type="inferred from homology"/>
<evidence type="ECO:0000256" key="4">
    <source>
        <dbReference type="ARBA" id="ARBA00016377"/>
    </source>
</evidence>
<dbReference type="GO" id="GO:0005829">
    <property type="term" value="C:cytosol"/>
    <property type="evidence" value="ECO:0007669"/>
    <property type="project" value="TreeGrafter"/>
</dbReference>
<feature type="domain" description="Nudix hydrolase" evidence="9">
    <location>
        <begin position="39"/>
        <end position="178"/>
    </location>
</feature>
<dbReference type="InterPro" id="IPR015797">
    <property type="entry name" value="NUDIX_hydrolase-like_dom_sf"/>
</dbReference>
<evidence type="ECO:0000259" key="9">
    <source>
        <dbReference type="PROSITE" id="PS51462"/>
    </source>
</evidence>
<evidence type="ECO:0000256" key="3">
    <source>
        <dbReference type="ARBA" id="ARBA00007275"/>
    </source>
</evidence>
<dbReference type="InterPro" id="IPR020476">
    <property type="entry name" value="Nudix_hydrolase"/>
</dbReference>
<comment type="similarity">
    <text evidence="3">Belongs to the Nudix hydrolase family. NudK subfamily.</text>
</comment>